<sequence length="168" mass="18835">MSPMLLPRLKNGIKERSTFWDIFSFAGPPTFGFDEMHSVARGIDNLVYELITVDKTGEDGFFHTRPDESKVISSYPFLITKQNLVAIGKVMAKSAWNILTSFEGSFQDLVNKTSGTHAVDWLDFLFCIVPTLIVPLIQSNAAKQAILSLVKDCSLAMQWEITEESNVR</sequence>
<name>A0A367JR45_RHIAZ</name>
<evidence type="ECO:0000313" key="1">
    <source>
        <dbReference type="EMBL" id="RCH92424.1"/>
    </source>
</evidence>
<proteinExistence type="predicted"/>
<accession>A0A367JR45</accession>
<keyword evidence="2" id="KW-1185">Reference proteome</keyword>
<protein>
    <submittedName>
        <fullName evidence="1">Uncharacterized protein</fullName>
    </submittedName>
</protein>
<dbReference type="Proteomes" id="UP000252139">
    <property type="component" value="Unassembled WGS sequence"/>
</dbReference>
<dbReference type="EMBL" id="PJQL01000830">
    <property type="protein sequence ID" value="RCH92424.1"/>
    <property type="molecule type" value="Genomic_DNA"/>
</dbReference>
<gene>
    <name evidence="1" type="ORF">CU097_008739</name>
</gene>
<dbReference type="AlphaFoldDB" id="A0A367JR45"/>
<dbReference type="OrthoDB" id="2289822at2759"/>
<comment type="caution">
    <text evidence="1">The sequence shown here is derived from an EMBL/GenBank/DDBJ whole genome shotgun (WGS) entry which is preliminary data.</text>
</comment>
<evidence type="ECO:0000313" key="2">
    <source>
        <dbReference type="Proteomes" id="UP000252139"/>
    </source>
</evidence>
<dbReference type="STRING" id="86630.A0A367JR45"/>
<organism evidence="1 2">
    <name type="scientific">Rhizopus azygosporus</name>
    <name type="common">Rhizopus microsporus var. azygosporus</name>
    <dbReference type="NCBI Taxonomy" id="86630"/>
    <lineage>
        <taxon>Eukaryota</taxon>
        <taxon>Fungi</taxon>
        <taxon>Fungi incertae sedis</taxon>
        <taxon>Mucoromycota</taxon>
        <taxon>Mucoromycotina</taxon>
        <taxon>Mucoromycetes</taxon>
        <taxon>Mucorales</taxon>
        <taxon>Mucorineae</taxon>
        <taxon>Rhizopodaceae</taxon>
        <taxon>Rhizopus</taxon>
    </lineage>
</organism>
<reference evidence="1 2" key="1">
    <citation type="journal article" date="2018" name="G3 (Bethesda)">
        <title>Phylogenetic and Phylogenomic Definition of Rhizopus Species.</title>
        <authorList>
            <person name="Gryganskyi A.P."/>
            <person name="Golan J."/>
            <person name="Dolatabadi S."/>
            <person name="Mondo S."/>
            <person name="Robb S."/>
            <person name="Idnurm A."/>
            <person name="Muszewska A."/>
            <person name="Steczkiewicz K."/>
            <person name="Masonjones S."/>
            <person name="Liao H.L."/>
            <person name="Gajdeczka M.T."/>
            <person name="Anike F."/>
            <person name="Vuek A."/>
            <person name="Anishchenko I.M."/>
            <person name="Voigt K."/>
            <person name="de Hoog G.S."/>
            <person name="Smith M.E."/>
            <person name="Heitman J."/>
            <person name="Vilgalys R."/>
            <person name="Stajich J.E."/>
        </authorList>
    </citation>
    <scope>NUCLEOTIDE SEQUENCE [LARGE SCALE GENOMIC DNA]</scope>
    <source>
        <strain evidence="1 2">CBS 357.93</strain>
    </source>
</reference>